<dbReference type="Proteomes" id="UP000324897">
    <property type="component" value="Unassembled WGS sequence"/>
</dbReference>
<evidence type="ECO:0000313" key="2">
    <source>
        <dbReference type="EMBL" id="TVU07052.1"/>
    </source>
</evidence>
<proteinExistence type="predicted"/>
<evidence type="ECO:0000259" key="1">
    <source>
        <dbReference type="Pfam" id="PF03478"/>
    </source>
</evidence>
<gene>
    <name evidence="2" type="ORF">EJB05_47091</name>
</gene>
<feature type="domain" description="KIB1-4 beta-propeller" evidence="1">
    <location>
        <begin position="67"/>
        <end position="388"/>
    </location>
</feature>
<sequence length="415" mass="45516">MAITRTALAHWAGLLPEHLADIGDRLLIQDRLAFAAVCSTWRAACNSVAPCLVLPSGNSSPATTSTLYSLTDGRVEAVRAPDPSQVILGSSGGWLAMADELGVLRIANPVTGEQAKLPAISTLPIFLDTVAPPWFTIDMRGDLARVRFAGAPPIQEYHDAGWFISIPPELMHVSFYRKVVLSSPRQRAAMLILNRRFGAPAFATAAEGAAEWRLAPSRDGVEDAIYHNRQFYSVSYAGIVEAWDDVDRGEFTSRVVVNAAPIMDDGEHHLYSKYLVAAPDGRLIIVLRRRPDRIRSTTTPAQPTNCRTSVFKVHVLVDDDDELGTVHQSWKETTSIGDAVLFVGVNTPLCLPTREHPELKTGCIYFTDDDLWESWLHNEDAADMGVYSLKDGTVQALGTTHQSWPQAAWFTPSLA</sequence>
<comment type="caution">
    <text evidence="2">The sequence shown here is derived from an EMBL/GenBank/DDBJ whole genome shotgun (WGS) entry which is preliminary data.</text>
</comment>
<organism evidence="2 3">
    <name type="scientific">Eragrostis curvula</name>
    <name type="common">weeping love grass</name>
    <dbReference type="NCBI Taxonomy" id="38414"/>
    <lineage>
        <taxon>Eukaryota</taxon>
        <taxon>Viridiplantae</taxon>
        <taxon>Streptophyta</taxon>
        <taxon>Embryophyta</taxon>
        <taxon>Tracheophyta</taxon>
        <taxon>Spermatophyta</taxon>
        <taxon>Magnoliopsida</taxon>
        <taxon>Liliopsida</taxon>
        <taxon>Poales</taxon>
        <taxon>Poaceae</taxon>
        <taxon>PACMAD clade</taxon>
        <taxon>Chloridoideae</taxon>
        <taxon>Eragrostideae</taxon>
        <taxon>Eragrostidinae</taxon>
        <taxon>Eragrostis</taxon>
    </lineage>
</organism>
<protein>
    <recommendedName>
        <fullName evidence="1">KIB1-4 beta-propeller domain-containing protein</fullName>
    </recommendedName>
</protein>
<reference evidence="2 3" key="1">
    <citation type="journal article" date="2019" name="Sci. Rep.">
        <title>A high-quality genome of Eragrostis curvula grass provides insights into Poaceae evolution and supports new strategies to enhance forage quality.</title>
        <authorList>
            <person name="Carballo J."/>
            <person name="Santos B.A.C.M."/>
            <person name="Zappacosta D."/>
            <person name="Garbus I."/>
            <person name="Selva J.P."/>
            <person name="Gallo C.A."/>
            <person name="Diaz A."/>
            <person name="Albertini E."/>
            <person name="Caccamo M."/>
            <person name="Echenique V."/>
        </authorList>
    </citation>
    <scope>NUCLEOTIDE SEQUENCE [LARGE SCALE GENOMIC DNA]</scope>
    <source>
        <strain evidence="3">cv. Victoria</strain>
        <tissue evidence="2">Leaf</tissue>
    </source>
</reference>
<dbReference type="EMBL" id="RWGY01000045">
    <property type="protein sequence ID" value="TVU07052.1"/>
    <property type="molecule type" value="Genomic_DNA"/>
</dbReference>
<dbReference type="Pfam" id="PF03478">
    <property type="entry name" value="Beta-prop_KIB1-4"/>
    <property type="match status" value="1"/>
</dbReference>
<feature type="non-terminal residue" evidence="2">
    <location>
        <position position="1"/>
    </location>
</feature>
<dbReference type="OrthoDB" id="642536at2759"/>
<keyword evidence="3" id="KW-1185">Reference proteome</keyword>
<dbReference type="PANTHER" id="PTHR45560">
    <property type="entry name" value="OS04G0163150 PROTEIN-RELATED"/>
    <property type="match status" value="1"/>
</dbReference>
<dbReference type="Gene3D" id="1.20.1280.50">
    <property type="match status" value="1"/>
</dbReference>
<accession>A0A5J9T6T6</accession>
<dbReference type="AlphaFoldDB" id="A0A5J9T6T6"/>
<evidence type="ECO:0000313" key="3">
    <source>
        <dbReference type="Proteomes" id="UP000324897"/>
    </source>
</evidence>
<dbReference type="Gramene" id="TVU07052">
    <property type="protein sequence ID" value="TVU07052"/>
    <property type="gene ID" value="EJB05_47091"/>
</dbReference>
<dbReference type="InterPro" id="IPR005174">
    <property type="entry name" value="KIB1-4_b-propeller"/>
</dbReference>
<name>A0A5J9T6T6_9POAL</name>
<dbReference type="PANTHER" id="PTHR45560:SF6">
    <property type="entry name" value="DUF295 DOMAIN-CONTAINING PROTEIN"/>
    <property type="match status" value="1"/>
</dbReference>